<reference evidence="6 7" key="1">
    <citation type="submission" date="2023-07" db="EMBL/GenBank/DDBJ databases">
        <title>Genomic Encyclopedia of Type Strains, Phase IV (KMG-IV): sequencing the most valuable type-strain genomes for metagenomic binning, comparative biology and taxonomic classification.</title>
        <authorList>
            <person name="Goeker M."/>
        </authorList>
    </citation>
    <scope>NUCLEOTIDE SEQUENCE [LARGE SCALE GENOMIC DNA]</scope>
    <source>
        <strain evidence="6 7">DSM 3770</strain>
    </source>
</reference>
<feature type="domain" description="DUF1232" evidence="5">
    <location>
        <begin position="71"/>
        <end position="105"/>
    </location>
</feature>
<evidence type="ECO:0000313" key="6">
    <source>
        <dbReference type="EMBL" id="MDQ0505893.1"/>
    </source>
</evidence>
<name>A0ABU0LFI0_XANAG</name>
<evidence type="ECO:0000256" key="3">
    <source>
        <dbReference type="ARBA" id="ARBA00022989"/>
    </source>
</evidence>
<evidence type="ECO:0000256" key="4">
    <source>
        <dbReference type="ARBA" id="ARBA00023136"/>
    </source>
</evidence>
<keyword evidence="7" id="KW-1185">Reference proteome</keyword>
<sequence length="134" mass="14643">MTTSSNTASFAALEWRAGKGSDGASAAKDEARVRTGFWKKLRRQATYVPFAEEATAAYFAAFDRTTPMKVRATLLAALAYFILPVDAVPDVFPVLGFTDDAAVLMTAMRLLSDHIKPHHHDAARDALDDMRSAH</sequence>
<comment type="subcellular location">
    <subcellularLocation>
        <location evidence="1">Endomembrane system</location>
        <topology evidence="1">Multi-pass membrane protein</topology>
    </subcellularLocation>
</comment>
<organism evidence="6 7">
    <name type="scientific">Xanthobacter agilis</name>
    <dbReference type="NCBI Taxonomy" id="47492"/>
    <lineage>
        <taxon>Bacteria</taxon>
        <taxon>Pseudomonadati</taxon>
        <taxon>Pseudomonadota</taxon>
        <taxon>Alphaproteobacteria</taxon>
        <taxon>Hyphomicrobiales</taxon>
        <taxon>Xanthobacteraceae</taxon>
        <taxon>Xanthobacter</taxon>
    </lineage>
</organism>
<dbReference type="Pfam" id="PF06803">
    <property type="entry name" value="DUF1232"/>
    <property type="match status" value="1"/>
</dbReference>
<evidence type="ECO:0000259" key="5">
    <source>
        <dbReference type="Pfam" id="PF06803"/>
    </source>
</evidence>
<protein>
    <submittedName>
        <fullName evidence="6">Uncharacterized membrane protein YkvA (DUF1232 family)</fullName>
    </submittedName>
</protein>
<proteinExistence type="predicted"/>
<keyword evidence="4" id="KW-0472">Membrane</keyword>
<keyword evidence="3" id="KW-1133">Transmembrane helix</keyword>
<accession>A0ABU0LFI0</accession>
<evidence type="ECO:0000313" key="7">
    <source>
        <dbReference type="Proteomes" id="UP001241747"/>
    </source>
</evidence>
<dbReference type="RefSeq" id="WP_237347325.1">
    <property type="nucleotide sequence ID" value="NZ_JABWGX010000032.1"/>
</dbReference>
<evidence type="ECO:0000256" key="2">
    <source>
        <dbReference type="ARBA" id="ARBA00022692"/>
    </source>
</evidence>
<comment type="caution">
    <text evidence="6">The sequence shown here is derived from an EMBL/GenBank/DDBJ whole genome shotgun (WGS) entry which is preliminary data.</text>
</comment>
<dbReference type="InterPro" id="IPR010652">
    <property type="entry name" value="DUF1232"/>
</dbReference>
<keyword evidence="2" id="KW-0812">Transmembrane</keyword>
<dbReference type="Proteomes" id="UP001241747">
    <property type="component" value="Unassembled WGS sequence"/>
</dbReference>
<evidence type="ECO:0000256" key="1">
    <source>
        <dbReference type="ARBA" id="ARBA00004127"/>
    </source>
</evidence>
<gene>
    <name evidence="6" type="ORF">QOZ94_002693</name>
</gene>
<dbReference type="EMBL" id="JAUSVY010000005">
    <property type="protein sequence ID" value="MDQ0505893.1"/>
    <property type="molecule type" value="Genomic_DNA"/>
</dbReference>